<sequence>MGMEEKSNVGGQEKVGTREDCKWGPCEIVKKTFEIYKAQTCTFTWIQVLIVFPCTVLWLLNQFLTRKWIHDYWPRPPCPGPCPPSPPMQFTFGDDPSPCDNFIPCEWKAVLAFFALFVFGFIFWINVVGAIFFAVGSAYAGKTICFKDVIAALPGLWKGLFVTAVWSYLFFLVTIASVFLLEYVLTAFASISFLPVPIVHLLTFTVGWILFFFTTTTNQMANGVTVFEQTCGPAAYCKALELLKFKWCVALGIAIIYFIPQAVLTVIVNAFTWACAGVWAKYVFFGVLANLLAVVLQLNIMSSAIFYLSAKQSNNEFISVDHFSYGQLTGEYQRIGV</sequence>
<evidence type="ECO:0000313" key="2">
    <source>
        <dbReference type="EMBL" id="KAL2643989.1"/>
    </source>
</evidence>
<keyword evidence="1" id="KW-1133">Transmembrane helix</keyword>
<protein>
    <submittedName>
        <fullName evidence="2">Uncharacterized protein</fullName>
    </submittedName>
</protein>
<feature type="transmembrane region" description="Helical" evidence="1">
    <location>
        <begin position="187"/>
        <end position="213"/>
    </location>
</feature>
<reference evidence="2 3" key="1">
    <citation type="submission" date="2024-09" db="EMBL/GenBank/DDBJ databases">
        <title>Chromosome-scale assembly of Riccia fluitans.</title>
        <authorList>
            <person name="Paukszto L."/>
            <person name="Sawicki J."/>
            <person name="Karawczyk K."/>
            <person name="Piernik-Szablinska J."/>
            <person name="Szczecinska M."/>
            <person name="Mazdziarz M."/>
        </authorList>
    </citation>
    <scope>NUCLEOTIDE SEQUENCE [LARGE SCALE GENOMIC DNA]</scope>
    <source>
        <strain evidence="2">Rf_01</strain>
        <tissue evidence="2">Aerial parts of the thallus</tissue>
    </source>
</reference>
<dbReference type="PANTHER" id="PTHR33133:SF1">
    <property type="entry name" value="EXPRESSED PROTEIN-RELATED"/>
    <property type="match status" value="1"/>
</dbReference>
<feature type="transmembrane region" description="Helical" evidence="1">
    <location>
        <begin position="156"/>
        <end position="181"/>
    </location>
</feature>
<keyword evidence="1" id="KW-0472">Membrane</keyword>
<dbReference type="Proteomes" id="UP001605036">
    <property type="component" value="Unassembled WGS sequence"/>
</dbReference>
<dbReference type="AlphaFoldDB" id="A0ABD1Z9D0"/>
<keyword evidence="3" id="KW-1185">Reference proteome</keyword>
<accession>A0ABD1Z9D0</accession>
<proteinExistence type="predicted"/>
<keyword evidence="1" id="KW-0812">Transmembrane</keyword>
<feature type="transmembrane region" description="Helical" evidence="1">
    <location>
        <begin position="40"/>
        <end position="60"/>
    </location>
</feature>
<gene>
    <name evidence="2" type="ORF">R1flu_011576</name>
</gene>
<name>A0ABD1Z9D0_9MARC</name>
<organism evidence="2 3">
    <name type="scientific">Riccia fluitans</name>
    <dbReference type="NCBI Taxonomy" id="41844"/>
    <lineage>
        <taxon>Eukaryota</taxon>
        <taxon>Viridiplantae</taxon>
        <taxon>Streptophyta</taxon>
        <taxon>Embryophyta</taxon>
        <taxon>Marchantiophyta</taxon>
        <taxon>Marchantiopsida</taxon>
        <taxon>Marchantiidae</taxon>
        <taxon>Marchantiales</taxon>
        <taxon>Ricciaceae</taxon>
        <taxon>Riccia</taxon>
    </lineage>
</organism>
<evidence type="ECO:0000313" key="3">
    <source>
        <dbReference type="Proteomes" id="UP001605036"/>
    </source>
</evidence>
<feature type="transmembrane region" description="Helical" evidence="1">
    <location>
        <begin position="110"/>
        <end position="135"/>
    </location>
</feature>
<feature type="transmembrane region" description="Helical" evidence="1">
    <location>
        <begin position="248"/>
        <end position="271"/>
    </location>
</feature>
<dbReference type="EMBL" id="JBHFFA010000002">
    <property type="protein sequence ID" value="KAL2643989.1"/>
    <property type="molecule type" value="Genomic_DNA"/>
</dbReference>
<evidence type="ECO:0000256" key="1">
    <source>
        <dbReference type="SAM" id="Phobius"/>
    </source>
</evidence>
<dbReference type="PANTHER" id="PTHR33133">
    <property type="entry name" value="OS08G0107100 PROTEIN-RELATED"/>
    <property type="match status" value="1"/>
</dbReference>
<comment type="caution">
    <text evidence="2">The sequence shown here is derived from an EMBL/GenBank/DDBJ whole genome shotgun (WGS) entry which is preliminary data.</text>
</comment>
<feature type="transmembrane region" description="Helical" evidence="1">
    <location>
        <begin position="283"/>
        <end position="308"/>
    </location>
</feature>